<evidence type="ECO:0000256" key="2">
    <source>
        <dbReference type="ARBA" id="ARBA00022729"/>
    </source>
</evidence>
<accession>A0A0R1UZK1</accession>
<evidence type="ECO:0000313" key="11">
    <source>
        <dbReference type="EMBL" id="KRL96488.1"/>
    </source>
</evidence>
<keyword evidence="5" id="KW-0573">Peptidoglycan synthesis</keyword>
<organism evidence="11 12">
    <name type="scientific">Limosilactobacillus equigenerosi DSM 18793 = JCM 14505</name>
    <dbReference type="NCBI Taxonomy" id="1423742"/>
    <lineage>
        <taxon>Bacteria</taxon>
        <taxon>Bacillati</taxon>
        <taxon>Bacillota</taxon>
        <taxon>Bacilli</taxon>
        <taxon>Lactobacillales</taxon>
        <taxon>Lactobacillaceae</taxon>
        <taxon>Limosilactobacillus</taxon>
    </lineage>
</organism>
<keyword evidence="6" id="KW-0961">Cell wall biogenesis/degradation</keyword>
<evidence type="ECO:0000256" key="9">
    <source>
        <dbReference type="RuleBase" id="RU004016"/>
    </source>
</evidence>
<dbReference type="InterPro" id="IPR001967">
    <property type="entry name" value="Peptidase_S11_N"/>
</dbReference>
<dbReference type="GO" id="GO:0071555">
    <property type="term" value="P:cell wall organization"/>
    <property type="evidence" value="ECO:0007669"/>
    <property type="project" value="UniProtKB-KW"/>
</dbReference>
<keyword evidence="3" id="KW-0378">Hydrolase</keyword>
<protein>
    <submittedName>
        <fullName evidence="11">D-alanyl-D-alanine</fullName>
    </submittedName>
</protein>
<dbReference type="GO" id="GO:0006508">
    <property type="term" value="P:proteolysis"/>
    <property type="evidence" value="ECO:0007669"/>
    <property type="project" value="InterPro"/>
</dbReference>
<gene>
    <name evidence="11" type="ORF">FC21_GL001237</name>
</gene>
<dbReference type="PRINTS" id="PR00725">
    <property type="entry name" value="DADACBPTASE1"/>
</dbReference>
<dbReference type="GO" id="GO:0008360">
    <property type="term" value="P:regulation of cell shape"/>
    <property type="evidence" value="ECO:0007669"/>
    <property type="project" value="UniProtKB-KW"/>
</dbReference>
<evidence type="ECO:0000259" key="10">
    <source>
        <dbReference type="Pfam" id="PF00768"/>
    </source>
</evidence>
<evidence type="ECO:0000256" key="5">
    <source>
        <dbReference type="ARBA" id="ARBA00022984"/>
    </source>
</evidence>
<feature type="active site" description="Acyl-ester intermediate" evidence="7">
    <location>
        <position position="46"/>
    </location>
</feature>
<keyword evidence="2" id="KW-0732">Signal</keyword>
<feature type="binding site" evidence="8">
    <location>
        <position position="232"/>
    </location>
    <ligand>
        <name>substrate</name>
    </ligand>
</feature>
<dbReference type="SUPFAM" id="SSF56601">
    <property type="entry name" value="beta-lactamase/transpeptidase-like"/>
    <property type="match status" value="1"/>
</dbReference>
<dbReference type="PANTHER" id="PTHR21581">
    <property type="entry name" value="D-ALANYL-D-ALANINE CARBOXYPEPTIDASE"/>
    <property type="match status" value="1"/>
</dbReference>
<name>A0A0R1UZK1_9LACO</name>
<dbReference type="PATRIC" id="fig|1423742.4.peg.1283"/>
<sequence>MLPTSTVQAATSVQTHVQAKAAVMIDVQTGQLIAQQNAKQALPIASLSKLLTLLVVERAVAKQQLRWDEQVKAQPDEVKLSHNPLYSNVPLDTHQRYSIQQLAAAAMVKSADGATITLAKAAGGDLTHFTKEMQTTAHQVGVKDAQLYNPVGLADGDMGAYQNPRIPDQAENQMSAISVAKIARQVVNQDAMTVQLAKQPSLAWQGRMVKNTNELLGTVKIGNDQVEIKGLKTGTSEGAGQCLVTLGIVRGRRVITVVLNANNRFQVTKDLYQQALTKMRVQPIHYQAMIKTWQGQPGRVTVATKQAALWLPKGQPRPQGKLVWRTKQRWGWRYQAPLSTKQVVATVNYQGIPSVSGSQVRIALTPTSPVKKTPSWFDLGK</sequence>
<dbReference type="Gene3D" id="3.40.710.10">
    <property type="entry name" value="DD-peptidase/beta-lactamase superfamily"/>
    <property type="match status" value="1"/>
</dbReference>
<comment type="caution">
    <text evidence="11">The sequence shown here is derived from an EMBL/GenBank/DDBJ whole genome shotgun (WGS) entry which is preliminary data.</text>
</comment>
<evidence type="ECO:0000256" key="7">
    <source>
        <dbReference type="PIRSR" id="PIRSR618044-1"/>
    </source>
</evidence>
<dbReference type="InterPro" id="IPR012338">
    <property type="entry name" value="Beta-lactam/transpept-like"/>
</dbReference>
<dbReference type="EMBL" id="AZGC01000005">
    <property type="protein sequence ID" value="KRL96488.1"/>
    <property type="molecule type" value="Genomic_DNA"/>
</dbReference>
<comment type="similarity">
    <text evidence="1 9">Belongs to the peptidase S11 family.</text>
</comment>
<feature type="active site" description="Proton acceptor" evidence="7">
    <location>
        <position position="49"/>
    </location>
</feature>
<evidence type="ECO:0000256" key="8">
    <source>
        <dbReference type="PIRSR" id="PIRSR618044-2"/>
    </source>
</evidence>
<evidence type="ECO:0000256" key="4">
    <source>
        <dbReference type="ARBA" id="ARBA00022960"/>
    </source>
</evidence>
<keyword evidence="4" id="KW-0133">Cell shape</keyword>
<evidence type="ECO:0000313" key="12">
    <source>
        <dbReference type="Proteomes" id="UP000051084"/>
    </source>
</evidence>
<dbReference type="PANTHER" id="PTHR21581:SF11">
    <property type="entry name" value="D-ALANYL-D-ALANINE CARBOXYPEPTIDASE DACA"/>
    <property type="match status" value="1"/>
</dbReference>
<evidence type="ECO:0000256" key="1">
    <source>
        <dbReference type="ARBA" id="ARBA00007164"/>
    </source>
</evidence>
<dbReference type="Proteomes" id="UP000051084">
    <property type="component" value="Unassembled WGS sequence"/>
</dbReference>
<proteinExistence type="inferred from homology"/>
<evidence type="ECO:0000256" key="3">
    <source>
        <dbReference type="ARBA" id="ARBA00022801"/>
    </source>
</evidence>
<evidence type="ECO:0000256" key="6">
    <source>
        <dbReference type="ARBA" id="ARBA00023316"/>
    </source>
</evidence>
<dbReference type="AlphaFoldDB" id="A0A0R1UZK1"/>
<keyword evidence="12" id="KW-1185">Reference proteome</keyword>
<dbReference type="GO" id="GO:0009252">
    <property type="term" value="P:peptidoglycan biosynthetic process"/>
    <property type="evidence" value="ECO:0007669"/>
    <property type="project" value="UniProtKB-KW"/>
</dbReference>
<feature type="active site" evidence="7">
    <location>
        <position position="110"/>
    </location>
</feature>
<reference evidence="11 12" key="1">
    <citation type="journal article" date="2015" name="Genome Announc.">
        <title>Expanding the biotechnology potential of lactobacilli through comparative genomics of 213 strains and associated genera.</title>
        <authorList>
            <person name="Sun Z."/>
            <person name="Harris H.M."/>
            <person name="McCann A."/>
            <person name="Guo C."/>
            <person name="Argimon S."/>
            <person name="Zhang W."/>
            <person name="Yang X."/>
            <person name="Jeffery I.B."/>
            <person name="Cooney J.C."/>
            <person name="Kagawa T.F."/>
            <person name="Liu W."/>
            <person name="Song Y."/>
            <person name="Salvetti E."/>
            <person name="Wrobel A."/>
            <person name="Rasinkangas P."/>
            <person name="Parkhill J."/>
            <person name="Rea M.C."/>
            <person name="O'Sullivan O."/>
            <person name="Ritari J."/>
            <person name="Douillard F.P."/>
            <person name="Paul Ross R."/>
            <person name="Yang R."/>
            <person name="Briner A.E."/>
            <person name="Felis G.E."/>
            <person name="de Vos W.M."/>
            <person name="Barrangou R."/>
            <person name="Klaenhammer T.R."/>
            <person name="Caufield P.W."/>
            <person name="Cui Y."/>
            <person name="Zhang H."/>
            <person name="O'Toole P.W."/>
        </authorList>
    </citation>
    <scope>NUCLEOTIDE SEQUENCE [LARGE SCALE GENOMIC DNA]</scope>
    <source>
        <strain evidence="11 12">DSM 18793</strain>
    </source>
</reference>
<dbReference type="InterPro" id="IPR018044">
    <property type="entry name" value="Peptidase_S11"/>
</dbReference>
<dbReference type="Pfam" id="PF00768">
    <property type="entry name" value="Peptidase_S11"/>
    <property type="match status" value="1"/>
</dbReference>
<dbReference type="GO" id="GO:0009002">
    <property type="term" value="F:serine-type D-Ala-D-Ala carboxypeptidase activity"/>
    <property type="evidence" value="ECO:0007669"/>
    <property type="project" value="InterPro"/>
</dbReference>
<feature type="domain" description="Peptidase S11 D-alanyl-D-alanine carboxypeptidase A N-terminal" evidence="10">
    <location>
        <begin position="12"/>
        <end position="262"/>
    </location>
</feature>
<dbReference type="STRING" id="417373.GCA_001570685_00010"/>